<dbReference type="GeneID" id="37272352"/>
<accession>A0A316ZHC0</accession>
<protein>
    <recommendedName>
        <fullName evidence="4">Galactose oxidase</fullName>
    </recommendedName>
</protein>
<feature type="compositionally biased region" description="Low complexity" evidence="1">
    <location>
        <begin position="591"/>
        <end position="633"/>
    </location>
</feature>
<feature type="region of interest" description="Disordered" evidence="1">
    <location>
        <begin position="1040"/>
        <end position="1103"/>
    </location>
</feature>
<feature type="compositionally biased region" description="Low complexity" evidence="1">
    <location>
        <begin position="647"/>
        <end position="679"/>
    </location>
</feature>
<dbReference type="STRING" id="58919.A0A316ZHC0"/>
<sequence>MTAPSSLRPSFSDHGARRAASRGRRALHTLSSVPSSWSCSAQASSQHWASEARVWLQWRCRVPTPMLALGRKGAASTAAARSLRRPASQRALLGLAQQRRHGVERQQLSARSAAVPEVLELGTPGGAANGSDAGPGPRWGHTAAFLPQSQVVLFVGGQVPSWNYASAGMVTNDVFAFDVSALNASAAGNTTAAWSRLSSVGLPPHAFAARAVTHDAAHLDERLWIVGGATSDCSQDAPVYSWSAPAGEWRNGTWSTPAISSNASVPVRRRGARAFQVPSELGTKGAERAAARQRGGTSFMVIGGTADGSTCAPAASETQEADYFGVDIWTGAAASPAARSAAAGAQPAGDDGMSVRSLALEPSMKGLALVDYATVLLPANASTNSSDRVLFLGGRDANHTLASLASFWALDLASGKWEEWNATSAGETQDLPSGRVGHTASRMPDGRILMHGGYTTLEHDGVRRNATNEAFVLDPSVTPARWSRITGFGSAPARAYHTAVWAGDVLVLGFGQAVDGFAPANHTVALPANSTKTLAPDANGDVAVVASSAVHFLDTAAPGGWRWSDSLDDVVNARKRPATVTSETPSTEALPTVTPVAPVPEPNVAAAPKKQPAPEATESSPAADSAPADNPAPDVTPVAPTQQTGDAAKVAVVPASPVASTAADAPPSSDSSSSSSATKSGAIAGGILGAAALAATLGGLYAAHKRREAARDDDGLNDFFGKDGEMLQRPEERGPPVSSLWLSQPMAWAATAGKGLKRQATNASEAFRARRRRNSATPSDASDPFADEYTSPSGARGFEVLRNVPARGRLSMRRQQQMDAACEPSLEQATPRALPTAFITSLVADDEDQRALYEVGRTVGGGRGASDFEAQHPSRSLLTPPMEHYDRSMNRSSESLASVGSISHFSYPYLAAMHRPSLAGASSSAGASPRSNVSGSYYDPAAVSPRDAIRRASLAAGGMSPNESYWPTMPGAVALSPTWQRDDADARDAIFVSQLAAADGEELEETCASDVADGAPSALAGASDPAAWAAGNASPMFPWERPTPSAVPKLSVPASAPLTSAPFRAPLRGAEALRLRDDEQQQRASSSRRARRSQLRVMNDSAA</sequence>
<evidence type="ECO:0000313" key="2">
    <source>
        <dbReference type="EMBL" id="PWO01151.1"/>
    </source>
</evidence>
<dbReference type="PANTHER" id="PTHR23244:SF471">
    <property type="entry name" value="GUANINE NUCLEOTIDE-BINDING PROTEIN SUBUNIT BETA 1-RELATED"/>
    <property type="match status" value="1"/>
</dbReference>
<name>A0A316ZHC0_9BASI</name>
<keyword evidence="3" id="KW-1185">Reference proteome</keyword>
<feature type="region of interest" description="Disordered" evidence="1">
    <location>
        <begin position="752"/>
        <end position="798"/>
    </location>
</feature>
<dbReference type="EMBL" id="KZ819283">
    <property type="protein sequence ID" value="PWO01151.1"/>
    <property type="molecule type" value="Genomic_DNA"/>
</dbReference>
<proteinExistence type="predicted"/>
<feature type="region of interest" description="Disordered" evidence="1">
    <location>
        <begin position="920"/>
        <end position="939"/>
    </location>
</feature>
<feature type="region of interest" description="Disordered" evidence="1">
    <location>
        <begin position="575"/>
        <end position="679"/>
    </location>
</feature>
<dbReference type="InterPro" id="IPR015915">
    <property type="entry name" value="Kelch-typ_b-propeller"/>
</dbReference>
<dbReference type="SUPFAM" id="SSF50965">
    <property type="entry name" value="Galactose oxidase, central domain"/>
    <property type="match status" value="1"/>
</dbReference>
<evidence type="ECO:0000256" key="1">
    <source>
        <dbReference type="SAM" id="MobiDB-lite"/>
    </source>
</evidence>
<dbReference type="OrthoDB" id="432528at2759"/>
<dbReference type="RefSeq" id="XP_025601429.1">
    <property type="nucleotide sequence ID" value="XM_025744808.1"/>
</dbReference>
<dbReference type="InterPro" id="IPR011043">
    <property type="entry name" value="Gal_Oxase/kelch_b-propeller"/>
</dbReference>
<dbReference type="PANTHER" id="PTHR23244">
    <property type="entry name" value="KELCH REPEAT DOMAIN"/>
    <property type="match status" value="1"/>
</dbReference>
<dbReference type="AlphaFoldDB" id="A0A316ZHC0"/>
<dbReference type="Gene3D" id="2.120.10.80">
    <property type="entry name" value="Kelch-type beta propeller"/>
    <property type="match status" value="2"/>
</dbReference>
<feature type="compositionally biased region" description="Polar residues" evidence="1">
    <location>
        <begin position="579"/>
        <end position="589"/>
    </location>
</feature>
<feature type="region of interest" description="Disordered" evidence="1">
    <location>
        <begin position="707"/>
        <end position="740"/>
    </location>
</feature>
<organism evidence="2 3">
    <name type="scientific">Tilletiopsis washingtonensis</name>
    <dbReference type="NCBI Taxonomy" id="58919"/>
    <lineage>
        <taxon>Eukaryota</taxon>
        <taxon>Fungi</taxon>
        <taxon>Dikarya</taxon>
        <taxon>Basidiomycota</taxon>
        <taxon>Ustilaginomycotina</taxon>
        <taxon>Exobasidiomycetes</taxon>
        <taxon>Entylomatales</taxon>
        <taxon>Entylomatales incertae sedis</taxon>
        <taxon>Tilletiopsis</taxon>
    </lineage>
</organism>
<dbReference type="Proteomes" id="UP000245946">
    <property type="component" value="Unassembled WGS sequence"/>
</dbReference>
<feature type="region of interest" description="Disordered" evidence="1">
    <location>
        <begin position="1"/>
        <end position="23"/>
    </location>
</feature>
<feature type="compositionally biased region" description="Low complexity" evidence="1">
    <location>
        <begin position="920"/>
        <end position="931"/>
    </location>
</feature>
<feature type="compositionally biased region" description="Basic and acidic residues" evidence="1">
    <location>
        <begin position="1071"/>
        <end position="1081"/>
    </location>
</feature>
<evidence type="ECO:0008006" key="4">
    <source>
        <dbReference type="Google" id="ProtNLM"/>
    </source>
</evidence>
<feature type="compositionally biased region" description="Basic and acidic residues" evidence="1">
    <location>
        <begin position="709"/>
        <end position="734"/>
    </location>
</feature>
<gene>
    <name evidence="2" type="ORF">FA09DRAFT_347579</name>
</gene>
<evidence type="ECO:0000313" key="3">
    <source>
        <dbReference type="Proteomes" id="UP000245946"/>
    </source>
</evidence>
<reference evidence="2 3" key="1">
    <citation type="journal article" date="2018" name="Mol. Biol. Evol.">
        <title>Broad Genomic Sampling Reveals a Smut Pathogenic Ancestry of the Fungal Clade Ustilaginomycotina.</title>
        <authorList>
            <person name="Kijpornyongpan T."/>
            <person name="Mondo S.J."/>
            <person name="Barry K."/>
            <person name="Sandor L."/>
            <person name="Lee J."/>
            <person name="Lipzen A."/>
            <person name="Pangilinan J."/>
            <person name="LaButti K."/>
            <person name="Hainaut M."/>
            <person name="Henrissat B."/>
            <person name="Grigoriev I.V."/>
            <person name="Spatafora J.W."/>
            <person name="Aime M.C."/>
        </authorList>
    </citation>
    <scope>NUCLEOTIDE SEQUENCE [LARGE SCALE GENOMIC DNA]</scope>
    <source>
        <strain evidence="2 3">MCA 4186</strain>
    </source>
</reference>